<dbReference type="Gene3D" id="3.40.50.620">
    <property type="entry name" value="HUPs"/>
    <property type="match status" value="1"/>
</dbReference>
<keyword evidence="4" id="KW-0547">Nucleotide-binding</keyword>
<protein>
    <recommendedName>
        <fullName evidence="3">asparagine synthase (glutamine-hydrolyzing)</fullName>
        <ecNumber evidence="3">6.3.5.4</ecNumber>
    </recommendedName>
</protein>
<keyword evidence="5" id="KW-0067">ATP-binding</keyword>
<dbReference type="CDD" id="cd01991">
    <property type="entry name" value="Asn_synthase_B_C"/>
    <property type="match status" value="1"/>
</dbReference>
<dbReference type="Pfam" id="PF00733">
    <property type="entry name" value="Asn_synthase"/>
    <property type="match status" value="1"/>
</dbReference>
<evidence type="ECO:0000256" key="8">
    <source>
        <dbReference type="ARBA" id="ARBA00048741"/>
    </source>
</evidence>
<evidence type="ECO:0000256" key="1">
    <source>
        <dbReference type="ARBA" id="ARBA00005187"/>
    </source>
</evidence>
<dbReference type="RefSeq" id="WP_215918983.1">
    <property type="nucleotide sequence ID" value="NZ_JAHKNI010000007.1"/>
</dbReference>
<dbReference type="CDD" id="cd00712">
    <property type="entry name" value="AsnB"/>
    <property type="match status" value="1"/>
</dbReference>
<keyword evidence="10" id="KW-0436">Ligase</keyword>
<dbReference type="SUPFAM" id="SSF56235">
    <property type="entry name" value="N-terminal nucleophile aminohydrolases (Ntn hydrolases)"/>
    <property type="match status" value="1"/>
</dbReference>
<comment type="catalytic activity">
    <reaction evidence="8">
        <text>L-aspartate + L-glutamine + ATP + H2O = L-asparagine + L-glutamate + AMP + diphosphate + H(+)</text>
        <dbReference type="Rhea" id="RHEA:12228"/>
        <dbReference type="ChEBI" id="CHEBI:15377"/>
        <dbReference type="ChEBI" id="CHEBI:15378"/>
        <dbReference type="ChEBI" id="CHEBI:29985"/>
        <dbReference type="ChEBI" id="CHEBI:29991"/>
        <dbReference type="ChEBI" id="CHEBI:30616"/>
        <dbReference type="ChEBI" id="CHEBI:33019"/>
        <dbReference type="ChEBI" id="CHEBI:58048"/>
        <dbReference type="ChEBI" id="CHEBI:58359"/>
        <dbReference type="ChEBI" id="CHEBI:456215"/>
        <dbReference type="EC" id="6.3.5.4"/>
    </reaction>
</comment>
<dbReference type="PANTHER" id="PTHR43284">
    <property type="entry name" value="ASPARAGINE SYNTHETASE (GLUTAMINE-HYDROLYZING)"/>
    <property type="match status" value="1"/>
</dbReference>
<comment type="pathway">
    <text evidence="1">Amino-acid biosynthesis; L-asparagine biosynthesis; L-asparagine from L-aspartate (L-Gln route): step 1/1.</text>
</comment>
<dbReference type="InterPro" id="IPR029055">
    <property type="entry name" value="Ntn_hydrolases_N"/>
</dbReference>
<keyword evidence="11" id="KW-1185">Reference proteome</keyword>
<evidence type="ECO:0000256" key="2">
    <source>
        <dbReference type="ARBA" id="ARBA00005752"/>
    </source>
</evidence>
<name>A0ABS6B2K4_9NOCA</name>
<sequence length="656" mass="73611">MCGLLGFLTADVAADDVVHQVYEALQCGRHRGPDERGTWHDEHIILGFNRLSIIDIEHSHQPLRWGPAESPERYALAFNGEIYNYLELREQLATEHGAQFHTEGDGEAIVAAYHHWGTEAFSRLRGMFAFAIWDTETQQLVLARDPFGIKPMFLATGPGGTAYASEKKSLLDLLPALGLSDAIDPRALEHYTVLQYVPEPETLHRDVRRLESGCYATLQPGQAPKVTRYFEPTFRVVPFGEPSGATAHAPRIAGRPNSPEHRYHEIAEVLRDSVAKHMRADVTVGAFLSGGIDSTATAALAIQHNPNLLTFTSAFEREGYSEADVAAETAAAIGAKHFVRMVSPEEYAAAIPEIVWYLDDPVADPALVPLYFVAKEARKHVKVVLSGEGADELFGGYTIYREPLSLRPFEYLPGGVRKLVGKLSDRIPDGTRGKSLLHRGSLPLEERYYGNARSFSDAQLRSVLREFRPEWTHRDVTAPIYAGSRGWDPVARMQHLDLFTWLRGDILVKADKMTMANSLELRVPFLDPEVFAVAERLPYEQKITKETTKYALRRALEEIVPAHVLHRPKLGFPVPLRHWLRGPELYDWAAAQIAESQTDHLLNKAAVSAMLEAHRTGGVDHSRRLWTVLIFMIWHGIFVEDRIKPAIEQPTYPVRL</sequence>
<dbReference type="EMBL" id="JAHKNI010000007">
    <property type="protein sequence ID" value="MBU3063991.1"/>
    <property type="molecule type" value="Genomic_DNA"/>
</dbReference>
<feature type="domain" description="Glutamine amidotransferase type-2" evidence="9">
    <location>
        <begin position="2"/>
        <end position="221"/>
    </location>
</feature>
<dbReference type="GO" id="GO:0004066">
    <property type="term" value="F:asparagine synthase (glutamine-hydrolyzing) activity"/>
    <property type="evidence" value="ECO:0007669"/>
    <property type="project" value="UniProtKB-EC"/>
</dbReference>
<comment type="similarity">
    <text evidence="2">Belongs to the asparagine synthetase family.</text>
</comment>
<evidence type="ECO:0000256" key="5">
    <source>
        <dbReference type="ARBA" id="ARBA00022840"/>
    </source>
</evidence>
<dbReference type="SUPFAM" id="SSF52402">
    <property type="entry name" value="Adenine nucleotide alpha hydrolases-like"/>
    <property type="match status" value="1"/>
</dbReference>
<comment type="caution">
    <text evidence="10">The sequence shown here is derived from an EMBL/GenBank/DDBJ whole genome shotgun (WGS) entry which is preliminary data.</text>
</comment>
<keyword evidence="6" id="KW-0028">Amino-acid biosynthesis</keyword>
<dbReference type="PIRSF" id="PIRSF001589">
    <property type="entry name" value="Asn_synthetase_glu-h"/>
    <property type="match status" value="1"/>
</dbReference>
<evidence type="ECO:0000256" key="6">
    <source>
        <dbReference type="ARBA" id="ARBA00022888"/>
    </source>
</evidence>
<evidence type="ECO:0000313" key="11">
    <source>
        <dbReference type="Proteomes" id="UP000733379"/>
    </source>
</evidence>
<dbReference type="InterPro" id="IPR001962">
    <property type="entry name" value="Asn_synthase"/>
</dbReference>
<dbReference type="Proteomes" id="UP000733379">
    <property type="component" value="Unassembled WGS sequence"/>
</dbReference>
<evidence type="ECO:0000259" key="9">
    <source>
        <dbReference type="PROSITE" id="PS51278"/>
    </source>
</evidence>
<dbReference type="InterPro" id="IPR017932">
    <property type="entry name" value="GATase_2_dom"/>
</dbReference>
<accession>A0ABS6B2K4</accession>
<keyword evidence="6" id="KW-0061">Asparagine biosynthesis</keyword>
<dbReference type="InterPro" id="IPR033738">
    <property type="entry name" value="AsnB_N"/>
</dbReference>
<dbReference type="InterPro" id="IPR006426">
    <property type="entry name" value="Asn_synth_AEB"/>
</dbReference>
<evidence type="ECO:0000313" key="10">
    <source>
        <dbReference type="EMBL" id="MBU3063991.1"/>
    </source>
</evidence>
<evidence type="ECO:0000256" key="7">
    <source>
        <dbReference type="ARBA" id="ARBA00022962"/>
    </source>
</evidence>
<reference evidence="10 11" key="1">
    <citation type="submission" date="2021-06" db="EMBL/GenBank/DDBJ databases">
        <title>Actinomycetes sequencing.</title>
        <authorList>
            <person name="Shan Q."/>
        </authorList>
    </citation>
    <scope>NUCLEOTIDE SEQUENCE [LARGE SCALE GENOMIC DNA]</scope>
    <source>
        <strain evidence="10 11">NEAU-G5</strain>
    </source>
</reference>
<dbReference type="NCBIfam" id="TIGR01536">
    <property type="entry name" value="asn_synth_AEB"/>
    <property type="match status" value="1"/>
</dbReference>
<dbReference type="EC" id="6.3.5.4" evidence="3"/>
<dbReference type="PROSITE" id="PS51278">
    <property type="entry name" value="GATASE_TYPE_2"/>
    <property type="match status" value="1"/>
</dbReference>
<organism evidence="10 11">
    <name type="scientific">Nocardia albiluteola</name>
    <dbReference type="NCBI Taxonomy" id="2842303"/>
    <lineage>
        <taxon>Bacteria</taxon>
        <taxon>Bacillati</taxon>
        <taxon>Actinomycetota</taxon>
        <taxon>Actinomycetes</taxon>
        <taxon>Mycobacteriales</taxon>
        <taxon>Nocardiaceae</taxon>
        <taxon>Nocardia</taxon>
    </lineage>
</organism>
<evidence type="ECO:0000256" key="3">
    <source>
        <dbReference type="ARBA" id="ARBA00012737"/>
    </source>
</evidence>
<evidence type="ECO:0000256" key="4">
    <source>
        <dbReference type="ARBA" id="ARBA00022741"/>
    </source>
</evidence>
<dbReference type="Pfam" id="PF13537">
    <property type="entry name" value="GATase_7"/>
    <property type="match status" value="1"/>
</dbReference>
<dbReference type="InterPro" id="IPR014729">
    <property type="entry name" value="Rossmann-like_a/b/a_fold"/>
</dbReference>
<dbReference type="PANTHER" id="PTHR43284:SF1">
    <property type="entry name" value="ASPARAGINE SYNTHETASE"/>
    <property type="match status" value="1"/>
</dbReference>
<dbReference type="InterPro" id="IPR051786">
    <property type="entry name" value="ASN_synthetase/amidase"/>
</dbReference>
<gene>
    <name evidence="10" type="primary">asnB</name>
    <name evidence="10" type="ORF">KO481_20970</name>
</gene>
<proteinExistence type="inferred from homology"/>
<dbReference type="Gene3D" id="3.60.20.10">
    <property type="entry name" value="Glutamine Phosphoribosylpyrophosphate, subunit 1, domain 1"/>
    <property type="match status" value="1"/>
</dbReference>
<keyword evidence="7" id="KW-0315">Glutamine amidotransferase</keyword>